<dbReference type="PROSITE" id="PS51935">
    <property type="entry name" value="NLPC_P60"/>
    <property type="match status" value="1"/>
</dbReference>
<dbReference type="PANTHER" id="PTHR47053:SF1">
    <property type="entry name" value="MUREIN DD-ENDOPEPTIDASE MEPH-RELATED"/>
    <property type="match status" value="1"/>
</dbReference>
<dbReference type="RefSeq" id="WP_068714740.1">
    <property type="nucleotide sequence ID" value="NZ_LWDV01000005.1"/>
</dbReference>
<dbReference type="Pfam" id="PF00877">
    <property type="entry name" value="NLPC_P60"/>
    <property type="match status" value="1"/>
</dbReference>
<keyword evidence="3 6" id="KW-0378">Hydrolase</keyword>
<protein>
    <submittedName>
        <fullName evidence="6">Glycoside hydrolase</fullName>
    </submittedName>
</protein>
<proteinExistence type="inferred from homology"/>
<name>A0A1C0AD59_9FIRM</name>
<dbReference type="InterPro" id="IPR038765">
    <property type="entry name" value="Papain-like_cys_pep_sf"/>
</dbReference>
<comment type="caution">
    <text evidence="6">The sequence shown here is derived from an EMBL/GenBank/DDBJ whole genome shotgun (WGS) entry which is preliminary data.</text>
</comment>
<dbReference type="Gene3D" id="3.90.1720.10">
    <property type="entry name" value="endopeptidase domain like (from Nostoc punctiforme)"/>
    <property type="match status" value="1"/>
</dbReference>
<dbReference type="AlphaFoldDB" id="A0A1C0AD59"/>
<dbReference type="EMBL" id="LWDV01000005">
    <property type="protein sequence ID" value="OCL28556.1"/>
    <property type="molecule type" value="Genomic_DNA"/>
</dbReference>
<gene>
    <name evidence="6" type="ORF">U472_01340</name>
</gene>
<evidence type="ECO:0000256" key="1">
    <source>
        <dbReference type="ARBA" id="ARBA00007074"/>
    </source>
</evidence>
<organism evidence="6 7">
    <name type="scientific">Orenia metallireducens</name>
    <dbReference type="NCBI Taxonomy" id="1413210"/>
    <lineage>
        <taxon>Bacteria</taxon>
        <taxon>Bacillati</taxon>
        <taxon>Bacillota</taxon>
        <taxon>Clostridia</taxon>
        <taxon>Halanaerobiales</taxon>
        <taxon>Halobacteroidaceae</taxon>
        <taxon>Orenia</taxon>
    </lineage>
</organism>
<evidence type="ECO:0000256" key="2">
    <source>
        <dbReference type="ARBA" id="ARBA00022670"/>
    </source>
</evidence>
<keyword evidence="4" id="KW-0788">Thiol protease</keyword>
<evidence type="ECO:0000256" key="4">
    <source>
        <dbReference type="ARBA" id="ARBA00022807"/>
    </source>
</evidence>
<sequence length="143" mass="17046">MRKDIDIDKKMEEIVNKYRNIPYKHNGRSLTGLDCLGLLIHVYREFGIEIPSDDGAYISEEWYKEDPDRYLRGIINIGEAVEFDQLQTLDLVYFELLDGIVTHSGVMINDHEFIHILQRRNVEVSRFNRFWRKKFAGARRLKR</sequence>
<dbReference type="Proteomes" id="UP000093514">
    <property type="component" value="Unassembled WGS sequence"/>
</dbReference>
<evidence type="ECO:0000313" key="6">
    <source>
        <dbReference type="EMBL" id="OCL28556.1"/>
    </source>
</evidence>
<keyword evidence="7" id="KW-1185">Reference proteome</keyword>
<reference evidence="7" key="1">
    <citation type="submission" date="2016-07" db="EMBL/GenBank/DDBJ databases">
        <authorList>
            <person name="Florea S."/>
            <person name="Webb J.S."/>
            <person name="Jaromczyk J."/>
            <person name="Schardl C.L."/>
        </authorList>
    </citation>
    <scope>NUCLEOTIDE SEQUENCE [LARGE SCALE GENOMIC DNA]</scope>
    <source>
        <strain evidence="7">Z6</strain>
    </source>
</reference>
<comment type="similarity">
    <text evidence="1">Belongs to the peptidase C40 family.</text>
</comment>
<evidence type="ECO:0000259" key="5">
    <source>
        <dbReference type="PROSITE" id="PS51935"/>
    </source>
</evidence>
<feature type="domain" description="NlpC/P60" evidence="5">
    <location>
        <begin position="5"/>
        <end position="142"/>
    </location>
</feature>
<dbReference type="GO" id="GO:0006508">
    <property type="term" value="P:proteolysis"/>
    <property type="evidence" value="ECO:0007669"/>
    <property type="project" value="UniProtKB-KW"/>
</dbReference>
<dbReference type="PANTHER" id="PTHR47053">
    <property type="entry name" value="MUREIN DD-ENDOPEPTIDASE MEPH-RELATED"/>
    <property type="match status" value="1"/>
</dbReference>
<accession>A0A1C0AD59</accession>
<keyword evidence="2" id="KW-0645">Protease</keyword>
<dbReference type="GO" id="GO:0008234">
    <property type="term" value="F:cysteine-type peptidase activity"/>
    <property type="evidence" value="ECO:0007669"/>
    <property type="project" value="UniProtKB-KW"/>
</dbReference>
<reference evidence="6 7" key="2">
    <citation type="submission" date="2016-08" db="EMBL/GenBank/DDBJ databases">
        <title>Orenia metallireducens sp. nov. strain Z6, a Novel Metal-reducing Firmicute from the Deep Subsurface.</title>
        <authorList>
            <person name="Maxim B.I."/>
            <person name="Kenneth K."/>
            <person name="Flynn T.M."/>
            <person name="Oloughlin E.J."/>
            <person name="Locke R.A."/>
            <person name="Weber J.R."/>
            <person name="Egan S.M."/>
            <person name="Mackie R.I."/>
            <person name="Cann I.K."/>
        </authorList>
    </citation>
    <scope>NUCLEOTIDE SEQUENCE [LARGE SCALE GENOMIC DNA]</scope>
    <source>
        <strain evidence="6 7">Z6</strain>
    </source>
</reference>
<dbReference type="OrthoDB" id="9808890at2"/>
<dbReference type="InterPro" id="IPR000064">
    <property type="entry name" value="NLP_P60_dom"/>
</dbReference>
<dbReference type="InterPro" id="IPR051202">
    <property type="entry name" value="Peptidase_C40"/>
</dbReference>
<evidence type="ECO:0000256" key="3">
    <source>
        <dbReference type="ARBA" id="ARBA00022801"/>
    </source>
</evidence>
<dbReference type="SUPFAM" id="SSF54001">
    <property type="entry name" value="Cysteine proteinases"/>
    <property type="match status" value="1"/>
</dbReference>
<evidence type="ECO:0000313" key="7">
    <source>
        <dbReference type="Proteomes" id="UP000093514"/>
    </source>
</evidence>